<dbReference type="SUPFAM" id="SSF88697">
    <property type="entry name" value="PUA domain-like"/>
    <property type="match status" value="1"/>
</dbReference>
<dbReference type="EMBL" id="CP108170">
    <property type="protein sequence ID" value="WTQ78739.1"/>
    <property type="molecule type" value="Genomic_DNA"/>
</dbReference>
<protein>
    <submittedName>
        <fullName evidence="1">ASCH domain-containing protein</fullName>
    </submittedName>
</protein>
<dbReference type="AlphaFoldDB" id="A0AAU1M5L1"/>
<sequence length="147" mass="16373">MIRALTVRQPWAAAITYADKRVENRVWPTSHRGPILIHSSATVDQTARRHAPLAAVVRGLQLDLKAVVAVARITGCHEDDGECTPWSMAGHFHWSLDSVTALPLPVPWGGAQRLWTPPAELLETVRMQLDDDTAANLADEREWRGQR</sequence>
<organism evidence="1">
    <name type="scientific">Streptomyces sp. NBC_00148</name>
    <dbReference type="NCBI Taxonomy" id="2903626"/>
    <lineage>
        <taxon>Bacteria</taxon>
        <taxon>Bacillati</taxon>
        <taxon>Actinomycetota</taxon>
        <taxon>Actinomycetes</taxon>
        <taxon>Kitasatosporales</taxon>
        <taxon>Streptomycetaceae</taxon>
        <taxon>Streptomyces</taxon>
    </lineage>
</organism>
<dbReference type="InterPro" id="IPR015947">
    <property type="entry name" value="PUA-like_sf"/>
</dbReference>
<geneLocation type="plasmid" evidence="1">
    <name>unnamed1</name>
</geneLocation>
<keyword evidence="1" id="KW-0614">Plasmid</keyword>
<dbReference type="Gene3D" id="2.30.130.30">
    <property type="entry name" value="Hypothetical protein"/>
    <property type="match status" value="1"/>
</dbReference>
<reference evidence="1" key="1">
    <citation type="submission" date="2022-10" db="EMBL/GenBank/DDBJ databases">
        <title>The complete genomes of actinobacterial strains from the NBC collection.</title>
        <authorList>
            <person name="Joergensen T.S."/>
            <person name="Alvarez Arevalo M."/>
            <person name="Sterndorff E.B."/>
            <person name="Faurdal D."/>
            <person name="Vuksanovic O."/>
            <person name="Mourched A.-S."/>
            <person name="Charusanti P."/>
            <person name="Shaw S."/>
            <person name="Blin K."/>
            <person name="Weber T."/>
        </authorList>
    </citation>
    <scope>NUCLEOTIDE SEQUENCE</scope>
    <source>
        <strain evidence="1">NBC_00148</strain>
        <plasmid evidence="1">unnamed1</plasmid>
    </source>
</reference>
<evidence type="ECO:0000313" key="1">
    <source>
        <dbReference type="EMBL" id="WTQ78739.1"/>
    </source>
</evidence>
<dbReference type="RefSeq" id="WP_331718246.1">
    <property type="nucleotide sequence ID" value="NZ_CP108170.1"/>
</dbReference>
<name>A0AAU1M5L1_9ACTN</name>
<proteinExistence type="predicted"/>
<accession>A0AAU1M5L1</accession>
<gene>
    <name evidence="1" type="ORF">OG222_37010</name>
</gene>